<comment type="similarity">
    <text evidence="1">Belongs to the LysR transcriptional regulatory family.</text>
</comment>
<reference evidence="6 7" key="1">
    <citation type="submission" date="2017-11" db="EMBL/GenBank/DDBJ databases">
        <title>Draft genome sequence of magnetotactic bacterium Magnetospirillum kuznetsovii LBB-42.</title>
        <authorList>
            <person name="Grouzdev D.S."/>
            <person name="Rysina M.S."/>
            <person name="Baslerov R.V."/>
            <person name="Koziaeva V."/>
        </authorList>
    </citation>
    <scope>NUCLEOTIDE SEQUENCE [LARGE SCALE GENOMIC DNA]</scope>
    <source>
        <strain evidence="6 7">LBB-42</strain>
    </source>
</reference>
<feature type="domain" description="HTH lysR-type" evidence="5">
    <location>
        <begin position="5"/>
        <end position="62"/>
    </location>
</feature>
<dbReference type="Pfam" id="PF00126">
    <property type="entry name" value="HTH_1"/>
    <property type="match status" value="1"/>
</dbReference>
<dbReference type="Gene3D" id="1.10.10.10">
    <property type="entry name" value="Winged helix-like DNA-binding domain superfamily/Winged helix DNA-binding domain"/>
    <property type="match status" value="1"/>
</dbReference>
<name>A0A364NZA5_9PROT</name>
<evidence type="ECO:0000259" key="5">
    <source>
        <dbReference type="PROSITE" id="PS50931"/>
    </source>
</evidence>
<dbReference type="Pfam" id="PF03466">
    <property type="entry name" value="LysR_substrate"/>
    <property type="match status" value="1"/>
</dbReference>
<evidence type="ECO:0000313" key="6">
    <source>
        <dbReference type="EMBL" id="RAU22411.1"/>
    </source>
</evidence>
<dbReference type="InterPro" id="IPR036388">
    <property type="entry name" value="WH-like_DNA-bd_sf"/>
</dbReference>
<dbReference type="InterPro" id="IPR050176">
    <property type="entry name" value="LTTR"/>
</dbReference>
<dbReference type="EMBL" id="PGTO01000004">
    <property type="protein sequence ID" value="RAU22411.1"/>
    <property type="molecule type" value="Genomic_DNA"/>
</dbReference>
<dbReference type="PANTHER" id="PTHR30579:SF7">
    <property type="entry name" value="HTH-TYPE TRANSCRIPTIONAL REGULATOR LRHA-RELATED"/>
    <property type="match status" value="1"/>
</dbReference>
<gene>
    <name evidence="6" type="ORF">CU669_06795</name>
</gene>
<evidence type="ECO:0000256" key="3">
    <source>
        <dbReference type="ARBA" id="ARBA00023125"/>
    </source>
</evidence>
<dbReference type="RefSeq" id="WP_112143084.1">
    <property type="nucleotide sequence ID" value="NZ_PGTO01000004.1"/>
</dbReference>
<dbReference type="AlphaFoldDB" id="A0A364NZA5"/>
<evidence type="ECO:0000256" key="1">
    <source>
        <dbReference type="ARBA" id="ARBA00009437"/>
    </source>
</evidence>
<comment type="caution">
    <text evidence="6">The sequence shown here is derived from an EMBL/GenBank/DDBJ whole genome shotgun (WGS) entry which is preliminary data.</text>
</comment>
<keyword evidence="2" id="KW-0805">Transcription regulation</keyword>
<keyword evidence="3" id="KW-0238">DNA-binding</keyword>
<proteinExistence type="inferred from homology"/>
<sequence>MTHSLDIDGLRAFVAVVETMSFSKAATRVGRTQSGVSLQLARLERVLGKALLLRRQGRVDGLTEDGRTLLPFARRMVDLNESAWRAMTASAVTGRVRLGVPADFLDMDFPDLLRRFQAAHGGVELDVVSDVSDVLRAKLRDGGLDVAFFKREAATGEGDAVARQQLRWVGNRAASPDLDQPIPLVLFPESCAYRRAALTALEDAGLRWRIAFTSPSAEGVRAAIVAGLGLGVLPKTCLDGDVMDVGGSALPPLSDVEVAVAFAPTAGPAARFLSEHISRGLGL</sequence>
<dbReference type="Gene3D" id="3.40.190.10">
    <property type="entry name" value="Periplasmic binding protein-like II"/>
    <property type="match status" value="2"/>
</dbReference>
<dbReference type="GO" id="GO:0003677">
    <property type="term" value="F:DNA binding"/>
    <property type="evidence" value="ECO:0007669"/>
    <property type="project" value="UniProtKB-KW"/>
</dbReference>
<organism evidence="6 7">
    <name type="scientific">Paramagnetospirillum kuznetsovii</name>
    <dbReference type="NCBI Taxonomy" id="2053833"/>
    <lineage>
        <taxon>Bacteria</taxon>
        <taxon>Pseudomonadati</taxon>
        <taxon>Pseudomonadota</taxon>
        <taxon>Alphaproteobacteria</taxon>
        <taxon>Rhodospirillales</taxon>
        <taxon>Magnetospirillaceae</taxon>
        <taxon>Paramagnetospirillum</taxon>
    </lineage>
</organism>
<keyword evidence="7" id="KW-1185">Reference proteome</keyword>
<dbReference type="PROSITE" id="PS50931">
    <property type="entry name" value="HTH_LYSR"/>
    <property type="match status" value="1"/>
</dbReference>
<dbReference type="InterPro" id="IPR000847">
    <property type="entry name" value="LysR_HTH_N"/>
</dbReference>
<dbReference type="GO" id="GO:0003700">
    <property type="term" value="F:DNA-binding transcription factor activity"/>
    <property type="evidence" value="ECO:0007669"/>
    <property type="project" value="InterPro"/>
</dbReference>
<evidence type="ECO:0000313" key="7">
    <source>
        <dbReference type="Proteomes" id="UP000251075"/>
    </source>
</evidence>
<dbReference type="OrthoDB" id="9789529at2"/>
<keyword evidence="4" id="KW-0804">Transcription</keyword>
<evidence type="ECO:0000256" key="2">
    <source>
        <dbReference type="ARBA" id="ARBA00023015"/>
    </source>
</evidence>
<protein>
    <submittedName>
        <fullName evidence="6">LysR family transcriptional regulator</fullName>
    </submittedName>
</protein>
<dbReference type="InterPro" id="IPR005119">
    <property type="entry name" value="LysR_subst-bd"/>
</dbReference>
<accession>A0A364NZA5</accession>
<dbReference type="Proteomes" id="UP000251075">
    <property type="component" value="Unassembled WGS sequence"/>
</dbReference>
<dbReference type="PANTHER" id="PTHR30579">
    <property type="entry name" value="TRANSCRIPTIONAL REGULATOR"/>
    <property type="match status" value="1"/>
</dbReference>
<dbReference type="SUPFAM" id="SSF46785">
    <property type="entry name" value="Winged helix' DNA-binding domain"/>
    <property type="match status" value="1"/>
</dbReference>
<evidence type="ECO:0000256" key="4">
    <source>
        <dbReference type="ARBA" id="ARBA00023163"/>
    </source>
</evidence>
<dbReference type="InterPro" id="IPR036390">
    <property type="entry name" value="WH_DNA-bd_sf"/>
</dbReference>
<dbReference type="SUPFAM" id="SSF53850">
    <property type="entry name" value="Periplasmic binding protein-like II"/>
    <property type="match status" value="1"/>
</dbReference>